<protein>
    <submittedName>
        <fullName evidence="1">Uncharacterized protein</fullName>
    </submittedName>
</protein>
<proteinExistence type="predicted"/>
<name>A0ABU0H2Z1_9HYPH</name>
<dbReference type="EMBL" id="JAUSVO010000001">
    <property type="protein sequence ID" value="MDQ0436672.1"/>
    <property type="molecule type" value="Genomic_DNA"/>
</dbReference>
<evidence type="ECO:0000313" key="1">
    <source>
        <dbReference type="EMBL" id="MDQ0436672.1"/>
    </source>
</evidence>
<dbReference type="Proteomes" id="UP001241603">
    <property type="component" value="Unassembled WGS sequence"/>
</dbReference>
<gene>
    <name evidence="1" type="ORF">QO014_001042</name>
</gene>
<dbReference type="RefSeq" id="WP_266347563.1">
    <property type="nucleotide sequence ID" value="NZ_JAPKNG010000001.1"/>
</dbReference>
<comment type="caution">
    <text evidence="1">The sequence shown here is derived from an EMBL/GenBank/DDBJ whole genome shotgun (WGS) entry which is preliminary data.</text>
</comment>
<sequence length="178" mass="19092">MIRAAKFVRTQLIHALPRLPLQIGASVAAIMLASWFTQPTPKTVEPASAEILTVGSWQVATVNRAAKTDRLPTPPSETVAETIAAPAAKSAPVQKAVFVAPVRSDTAKAAPIPPRPVPRPCTDDCVLPVAAMPYDATAIPAVMFEPDPEPDDRSMLRRTSERVVAALTDLPLVDRLFR</sequence>
<keyword evidence="2" id="KW-1185">Reference proteome</keyword>
<accession>A0ABU0H2Z1</accession>
<evidence type="ECO:0000313" key="2">
    <source>
        <dbReference type="Proteomes" id="UP001241603"/>
    </source>
</evidence>
<organism evidence="1 2">
    <name type="scientific">Kaistia dalseonensis</name>
    <dbReference type="NCBI Taxonomy" id="410840"/>
    <lineage>
        <taxon>Bacteria</taxon>
        <taxon>Pseudomonadati</taxon>
        <taxon>Pseudomonadota</taxon>
        <taxon>Alphaproteobacteria</taxon>
        <taxon>Hyphomicrobiales</taxon>
        <taxon>Kaistiaceae</taxon>
        <taxon>Kaistia</taxon>
    </lineage>
</organism>
<reference evidence="1 2" key="1">
    <citation type="submission" date="2023-07" db="EMBL/GenBank/DDBJ databases">
        <title>Genomic Encyclopedia of Type Strains, Phase IV (KMG-IV): sequencing the most valuable type-strain genomes for metagenomic binning, comparative biology and taxonomic classification.</title>
        <authorList>
            <person name="Goeker M."/>
        </authorList>
    </citation>
    <scope>NUCLEOTIDE SEQUENCE [LARGE SCALE GENOMIC DNA]</scope>
    <source>
        <strain evidence="1 2">B6-8</strain>
    </source>
</reference>